<accession>A0A6P4ZS17</accession>
<dbReference type="RefSeq" id="XP_019633727.1">
    <property type="nucleotide sequence ID" value="XM_019778168.1"/>
</dbReference>
<gene>
    <name evidence="5" type="primary">LOC109477109</name>
</gene>
<feature type="transmembrane region" description="Helical" evidence="1">
    <location>
        <begin position="252"/>
        <end position="273"/>
    </location>
</feature>
<dbReference type="Proteomes" id="UP000515135">
    <property type="component" value="Unplaced"/>
</dbReference>
<dbReference type="KEGG" id="bbel:109477109"/>
<feature type="chain" id="PRO_5027758960" evidence="2">
    <location>
        <begin position="27"/>
        <end position="473"/>
    </location>
</feature>
<feature type="transmembrane region" description="Helical" evidence="1">
    <location>
        <begin position="322"/>
        <end position="342"/>
    </location>
</feature>
<protein>
    <submittedName>
        <fullName evidence="5">Transmembrane protein 145-like</fullName>
    </submittedName>
</protein>
<feature type="transmembrane region" description="Helical" evidence="1">
    <location>
        <begin position="423"/>
        <end position="446"/>
    </location>
</feature>
<sequence length="473" mass="53548">MLPLCLRISALVCFLLLLSLPFLGEGARVRGFWDVSRYQPVAMFAFHSNAQSVGYVYGNITTTTSQVSPSSDATLVLLDDDTWSEHFHSFQDENNNGFPCSVMQIVFQNCEEPQCLVDGAMAQPIPCTVGQSCEEDTAYHNSLPGAQFVLPVYSIDVPRLWHLSFVPCRCNQSQTSNCTWVNSTNENGELSYDIWLVNGNPNSTQTDFLYYQLSYESQYVSIILLTYMTLYLIFLSVLLCGHRRHSHTIIRVFVASILLEWFGISLQFLHLAIYTFDGAGVLPVKHFGEVVDTVSQCMFMALLLLLGRGWTVTKVHVEHKTFLVVIVTYSLVDVGLTTSRLITTDPVTTIDASLPWQTLVVLGLRLFILLWFLYELHLSYLQEAKPSRQQFYMVLGSVYSLWFLYLPVAAVVVSQVVPPLWQYRTFTGITVTADFLSYAVLAYLLWPSRGVASFRYSRIPMDDDLSLLDYDSI</sequence>
<feature type="transmembrane region" description="Helical" evidence="1">
    <location>
        <begin position="293"/>
        <end position="310"/>
    </location>
</feature>
<dbReference type="Pfam" id="PF10192">
    <property type="entry name" value="GPR180-TMEM145_TM"/>
    <property type="match status" value="1"/>
</dbReference>
<keyword evidence="1" id="KW-0472">Membrane</keyword>
<evidence type="ECO:0000259" key="3">
    <source>
        <dbReference type="Pfam" id="PF10192"/>
    </source>
</evidence>
<evidence type="ECO:0000256" key="1">
    <source>
        <dbReference type="SAM" id="Phobius"/>
    </source>
</evidence>
<dbReference type="GO" id="GO:0019236">
    <property type="term" value="P:response to pheromone"/>
    <property type="evidence" value="ECO:0007669"/>
    <property type="project" value="InterPro"/>
</dbReference>
<feature type="signal peptide" evidence="2">
    <location>
        <begin position="1"/>
        <end position="26"/>
    </location>
</feature>
<dbReference type="GO" id="GO:0007186">
    <property type="term" value="P:G protein-coupled receptor signaling pathway"/>
    <property type="evidence" value="ECO:0007669"/>
    <property type="project" value="InterPro"/>
</dbReference>
<dbReference type="GeneID" id="109477109"/>
<dbReference type="PANTHER" id="PTHR23252:SF43">
    <property type="entry name" value="INTIMAL THICKNESS RELATED RECEPTOR IRP DOMAIN-CONTAINING PROTEIN"/>
    <property type="match status" value="1"/>
</dbReference>
<name>A0A6P4ZS17_BRABE</name>
<reference evidence="5" key="1">
    <citation type="submission" date="2025-08" db="UniProtKB">
        <authorList>
            <consortium name="RefSeq"/>
        </authorList>
    </citation>
    <scope>IDENTIFICATION</scope>
    <source>
        <tissue evidence="5">Gonad</tissue>
    </source>
</reference>
<dbReference type="AlphaFoldDB" id="A0A6P4ZS17"/>
<feature type="domain" description="GPR180/TMEM145 transmembrane" evidence="3">
    <location>
        <begin position="228"/>
        <end position="441"/>
    </location>
</feature>
<dbReference type="InterPro" id="IPR047831">
    <property type="entry name" value="GPR180/TMEM145"/>
</dbReference>
<evidence type="ECO:0000313" key="5">
    <source>
        <dbReference type="RefSeq" id="XP_019633727.1"/>
    </source>
</evidence>
<evidence type="ECO:0000313" key="4">
    <source>
        <dbReference type="Proteomes" id="UP000515135"/>
    </source>
</evidence>
<feature type="transmembrane region" description="Helical" evidence="1">
    <location>
        <begin position="394"/>
        <end position="417"/>
    </location>
</feature>
<proteinExistence type="predicted"/>
<keyword evidence="4" id="KW-1185">Reference proteome</keyword>
<feature type="transmembrane region" description="Helical" evidence="1">
    <location>
        <begin position="354"/>
        <end position="374"/>
    </location>
</feature>
<dbReference type="OrthoDB" id="45670at2759"/>
<keyword evidence="1" id="KW-1133">Transmembrane helix</keyword>
<dbReference type="PANTHER" id="PTHR23252">
    <property type="entry name" value="INTIMAL THICKNESS RECEPTOR-RELATED"/>
    <property type="match status" value="1"/>
</dbReference>
<organism evidence="4 5">
    <name type="scientific">Branchiostoma belcheri</name>
    <name type="common">Amphioxus</name>
    <dbReference type="NCBI Taxonomy" id="7741"/>
    <lineage>
        <taxon>Eukaryota</taxon>
        <taxon>Metazoa</taxon>
        <taxon>Chordata</taxon>
        <taxon>Cephalochordata</taxon>
        <taxon>Leptocardii</taxon>
        <taxon>Amphioxiformes</taxon>
        <taxon>Branchiostomatidae</taxon>
        <taxon>Branchiostoma</taxon>
    </lineage>
</organism>
<keyword evidence="2" id="KW-0732">Signal</keyword>
<keyword evidence="1" id="KW-0812">Transmembrane</keyword>
<evidence type="ECO:0000256" key="2">
    <source>
        <dbReference type="SAM" id="SignalP"/>
    </source>
</evidence>
<dbReference type="InterPro" id="IPR019336">
    <property type="entry name" value="GPR180/TMEM145_TM"/>
</dbReference>
<feature type="transmembrane region" description="Helical" evidence="1">
    <location>
        <begin position="219"/>
        <end position="240"/>
    </location>
</feature>